<reference evidence="2" key="1">
    <citation type="submission" date="2021-01" db="EMBL/GenBank/DDBJ databases">
        <title>Modified the classification status of verrucomicrobia.</title>
        <authorList>
            <person name="Feng X."/>
        </authorList>
    </citation>
    <scope>NUCLEOTIDE SEQUENCE</scope>
    <source>
        <strain evidence="2">KCTC 13126</strain>
    </source>
</reference>
<organism evidence="2 3">
    <name type="scientific">Pelagicoccus mobilis</name>
    <dbReference type="NCBI Taxonomy" id="415221"/>
    <lineage>
        <taxon>Bacteria</taxon>
        <taxon>Pseudomonadati</taxon>
        <taxon>Verrucomicrobiota</taxon>
        <taxon>Opitutia</taxon>
        <taxon>Puniceicoccales</taxon>
        <taxon>Pelagicoccaceae</taxon>
        <taxon>Pelagicoccus</taxon>
    </lineage>
</organism>
<keyword evidence="1" id="KW-0732">Signal</keyword>
<accession>A0A934RXM7</accession>
<keyword evidence="3" id="KW-1185">Reference proteome</keyword>
<evidence type="ECO:0000256" key="1">
    <source>
        <dbReference type="SAM" id="SignalP"/>
    </source>
</evidence>
<feature type="chain" id="PRO_5037872386" description="Lipoprotein" evidence="1">
    <location>
        <begin position="35"/>
        <end position="328"/>
    </location>
</feature>
<gene>
    <name evidence="2" type="ORF">JIN87_09530</name>
</gene>
<protein>
    <recommendedName>
        <fullName evidence="4">Lipoprotein</fullName>
    </recommendedName>
</protein>
<comment type="caution">
    <text evidence="2">The sequence shown here is derived from an EMBL/GenBank/DDBJ whole genome shotgun (WGS) entry which is preliminary data.</text>
</comment>
<evidence type="ECO:0008006" key="4">
    <source>
        <dbReference type="Google" id="ProtNLM"/>
    </source>
</evidence>
<evidence type="ECO:0000313" key="2">
    <source>
        <dbReference type="EMBL" id="MBK1877109.1"/>
    </source>
</evidence>
<sequence length="328" mass="37394">MTSHDQKTGFFRFGPLLKAAAVSAGALAACSLLASDYSDYEVESQFKSGLDRGKFAEAFKSLNSEGYRIVDIETYRSGRSVAVSTIWNRMSSGEGWQITMSQPISEFVKVHEKHTGNGYSLVEFEVDRNGATLHFSGIWAKAAEGKESEFYFGLESLDFSNRYGEMADRGYRLVDFEAYESNGKYRHAGIWIKKEEDQEVRFYRGIEKKRINEIATGLDEAGFRLQDIEGYVFEGKFVFGGQWVKRKEWQESKYSYDLLPDEFYNTHSSYASDGYRLTEFETYTDNGVVYYAGSWLKGSPEGYVPQEVESPNKKKKKLSLEEFRSGGK</sequence>
<proteinExistence type="predicted"/>
<dbReference type="Pfam" id="PF17660">
    <property type="entry name" value="BTRD1"/>
    <property type="match status" value="4"/>
</dbReference>
<dbReference type="RefSeq" id="WP_200355326.1">
    <property type="nucleotide sequence ID" value="NZ_JAENIL010000015.1"/>
</dbReference>
<dbReference type="Proteomes" id="UP000617628">
    <property type="component" value="Unassembled WGS sequence"/>
</dbReference>
<evidence type="ECO:0000313" key="3">
    <source>
        <dbReference type="Proteomes" id="UP000617628"/>
    </source>
</evidence>
<dbReference type="InterPro" id="IPR049511">
    <property type="entry name" value="PGH-like_rpt"/>
</dbReference>
<dbReference type="PROSITE" id="PS51257">
    <property type="entry name" value="PROKAR_LIPOPROTEIN"/>
    <property type="match status" value="1"/>
</dbReference>
<feature type="signal peptide" evidence="1">
    <location>
        <begin position="1"/>
        <end position="34"/>
    </location>
</feature>
<dbReference type="EMBL" id="JAENIL010000015">
    <property type="protein sequence ID" value="MBK1877109.1"/>
    <property type="molecule type" value="Genomic_DNA"/>
</dbReference>
<name>A0A934RXM7_9BACT</name>
<dbReference type="AlphaFoldDB" id="A0A934RXM7"/>